<feature type="compositionally biased region" description="Low complexity" evidence="1">
    <location>
        <begin position="268"/>
        <end position="292"/>
    </location>
</feature>
<keyword evidence="3" id="KW-1185">Reference proteome</keyword>
<evidence type="ECO:0000313" key="3">
    <source>
        <dbReference type="Proteomes" id="UP001470230"/>
    </source>
</evidence>
<comment type="caution">
    <text evidence="2">The sequence shown here is derived from an EMBL/GenBank/DDBJ whole genome shotgun (WGS) entry which is preliminary data.</text>
</comment>
<name>A0ABR2H724_9EUKA</name>
<dbReference type="EMBL" id="JAPFFF010000041">
    <property type="protein sequence ID" value="KAK8841623.1"/>
    <property type="molecule type" value="Genomic_DNA"/>
</dbReference>
<sequence>MQGFSDSSYSRGSTNNKKLTNISANKSKNRVLSRDIDAISSNLDENAKMMNSLIDFLPSDFLFEIMPDFLSFNEAMNTFSNETDVNHQPQALLPESKDVNEEANQKSQNTEKIDLQTQNMNSSLSNDIGSISSTINNNAMLINSLFNSIPSEFLPDYTEISNPDSNIVEFQNQESISNKPYSNIESSSYTQNTSIHYLQMPPNSSPKTAKSFQNRQLHISTNQSYQPSLNQSYQPSLNQSYQPSLNQSYQPSLNQSYQPSLKQSYQPSLNQSYQPSLNQSYQSSLNQSYQSSDSPLNTKNMNIYSEVLLNLSPRYGVEIMSLQDPLDAAICMDSRSLFSAQSLSTDMQTFIPPSCQSRKNLSICFHKKIQFLDCSSPMKSSKRAEGSQRPAADSSSKYCFSNVHIIASIFPLQFIECLPYRFSGHFTNVDIPPFSTDKDVFIGIQVEDNANDEH</sequence>
<accession>A0ABR2H724</accession>
<organism evidence="2 3">
    <name type="scientific">Tritrichomonas musculus</name>
    <dbReference type="NCBI Taxonomy" id="1915356"/>
    <lineage>
        <taxon>Eukaryota</taxon>
        <taxon>Metamonada</taxon>
        <taxon>Parabasalia</taxon>
        <taxon>Tritrichomonadida</taxon>
        <taxon>Tritrichomonadidae</taxon>
        <taxon>Tritrichomonas</taxon>
    </lineage>
</organism>
<feature type="region of interest" description="Disordered" evidence="1">
    <location>
        <begin position="1"/>
        <end position="22"/>
    </location>
</feature>
<feature type="compositionally biased region" description="Polar residues" evidence="1">
    <location>
        <begin position="226"/>
        <end position="267"/>
    </location>
</feature>
<proteinExistence type="predicted"/>
<reference evidence="2 3" key="1">
    <citation type="submission" date="2024-04" db="EMBL/GenBank/DDBJ databases">
        <title>Tritrichomonas musculus Genome.</title>
        <authorList>
            <person name="Alves-Ferreira E."/>
            <person name="Grigg M."/>
            <person name="Lorenzi H."/>
            <person name="Galac M."/>
        </authorList>
    </citation>
    <scope>NUCLEOTIDE SEQUENCE [LARGE SCALE GENOMIC DNA]</scope>
    <source>
        <strain evidence="2 3">EAF2021</strain>
    </source>
</reference>
<protein>
    <submittedName>
        <fullName evidence="2">Uncharacterized protein</fullName>
    </submittedName>
</protein>
<evidence type="ECO:0000256" key="1">
    <source>
        <dbReference type="SAM" id="MobiDB-lite"/>
    </source>
</evidence>
<feature type="region of interest" description="Disordered" evidence="1">
    <location>
        <begin position="226"/>
        <end position="296"/>
    </location>
</feature>
<gene>
    <name evidence="2" type="ORF">M9Y10_027248</name>
</gene>
<evidence type="ECO:0000313" key="2">
    <source>
        <dbReference type="EMBL" id="KAK8841623.1"/>
    </source>
</evidence>
<dbReference type="Proteomes" id="UP001470230">
    <property type="component" value="Unassembled WGS sequence"/>
</dbReference>